<comment type="caution">
    <text evidence="6">The sequence shown here is derived from an EMBL/GenBank/DDBJ whole genome shotgun (WGS) entry which is preliminary data.</text>
</comment>
<keyword evidence="1" id="KW-0479">Metal-binding</keyword>
<keyword evidence="4" id="KW-0472">Membrane</keyword>
<reference evidence="6" key="1">
    <citation type="submission" date="2022-07" db="EMBL/GenBank/DDBJ databases">
        <authorList>
            <person name="Macas J."/>
            <person name="Novak P."/>
            <person name="Neumann P."/>
        </authorList>
    </citation>
    <scope>NUCLEOTIDE SEQUENCE</scope>
</reference>
<sequence>MSASSTSTGRKIPNFTFDYEPVVYCHCGMKASLCTGRESGKMFYGCPNWKVEGCGYFVWKDVMDAYRNRIHGEGVYRNTNEMHKKISDLAQQMAIVQKDVRCVRDLLLNSHVLAEQKIEKKKKKNKYRSLGQFGFGFTLDCIAMVYFNANNGLCSY</sequence>
<keyword evidence="7" id="KW-1185">Reference proteome</keyword>
<evidence type="ECO:0000256" key="4">
    <source>
        <dbReference type="SAM" id="Phobius"/>
    </source>
</evidence>
<keyword evidence="2" id="KW-0863">Zinc-finger</keyword>
<keyword evidence="3" id="KW-0862">Zinc</keyword>
<dbReference type="InterPro" id="IPR010666">
    <property type="entry name" value="Znf_GRF"/>
</dbReference>
<evidence type="ECO:0000256" key="1">
    <source>
        <dbReference type="ARBA" id="ARBA00022723"/>
    </source>
</evidence>
<keyword evidence="4" id="KW-1133">Transmembrane helix</keyword>
<protein>
    <recommendedName>
        <fullName evidence="5">GRF-type domain-containing protein</fullName>
    </recommendedName>
</protein>
<evidence type="ECO:0000313" key="7">
    <source>
        <dbReference type="Proteomes" id="UP001152484"/>
    </source>
</evidence>
<evidence type="ECO:0000313" key="6">
    <source>
        <dbReference type="EMBL" id="CAH9082807.1"/>
    </source>
</evidence>
<feature type="transmembrane region" description="Helical" evidence="4">
    <location>
        <begin position="130"/>
        <end position="149"/>
    </location>
</feature>
<dbReference type="AlphaFoldDB" id="A0A9P0Z1T0"/>
<accession>A0A9P0Z1T0</accession>
<evidence type="ECO:0000256" key="2">
    <source>
        <dbReference type="ARBA" id="ARBA00022771"/>
    </source>
</evidence>
<dbReference type="Pfam" id="PF06839">
    <property type="entry name" value="Zn_ribbon_GRF"/>
    <property type="match status" value="1"/>
</dbReference>
<organism evidence="6 7">
    <name type="scientific">Cuscuta europaea</name>
    <name type="common">European dodder</name>
    <dbReference type="NCBI Taxonomy" id="41803"/>
    <lineage>
        <taxon>Eukaryota</taxon>
        <taxon>Viridiplantae</taxon>
        <taxon>Streptophyta</taxon>
        <taxon>Embryophyta</taxon>
        <taxon>Tracheophyta</taxon>
        <taxon>Spermatophyta</taxon>
        <taxon>Magnoliopsida</taxon>
        <taxon>eudicotyledons</taxon>
        <taxon>Gunneridae</taxon>
        <taxon>Pentapetalae</taxon>
        <taxon>asterids</taxon>
        <taxon>lamiids</taxon>
        <taxon>Solanales</taxon>
        <taxon>Convolvulaceae</taxon>
        <taxon>Cuscuteae</taxon>
        <taxon>Cuscuta</taxon>
        <taxon>Cuscuta subgen. Cuscuta</taxon>
    </lineage>
</organism>
<evidence type="ECO:0000256" key="3">
    <source>
        <dbReference type="ARBA" id="ARBA00022833"/>
    </source>
</evidence>
<evidence type="ECO:0000259" key="5">
    <source>
        <dbReference type="Pfam" id="PF06839"/>
    </source>
</evidence>
<gene>
    <name evidence="6" type="ORF">CEURO_LOCUS8412</name>
</gene>
<dbReference type="Proteomes" id="UP001152484">
    <property type="component" value="Unassembled WGS sequence"/>
</dbReference>
<name>A0A9P0Z1T0_CUSEU</name>
<feature type="domain" description="GRF-type" evidence="5">
    <location>
        <begin position="24"/>
        <end position="61"/>
    </location>
</feature>
<dbReference type="GO" id="GO:0008270">
    <property type="term" value="F:zinc ion binding"/>
    <property type="evidence" value="ECO:0007669"/>
    <property type="project" value="UniProtKB-KW"/>
</dbReference>
<proteinExistence type="predicted"/>
<keyword evidence="4" id="KW-0812">Transmembrane</keyword>
<dbReference type="EMBL" id="CAMAPE010000016">
    <property type="protein sequence ID" value="CAH9082807.1"/>
    <property type="molecule type" value="Genomic_DNA"/>
</dbReference>
<dbReference type="OrthoDB" id="1431877at2759"/>